<dbReference type="Proteomes" id="UP001055115">
    <property type="component" value="Unassembled WGS sequence"/>
</dbReference>
<sequence>MPTDVEMSGSRSTKIQSIGFMNWTLCLGANKVRDGATKDETECKADEPGIACSLLFGFPPGG</sequence>
<comment type="caution">
    <text evidence="1">The sequence shown here is derived from an EMBL/GenBank/DDBJ whole genome shotgun (WGS) entry which is preliminary data.</text>
</comment>
<keyword evidence="2" id="KW-1185">Reference proteome</keyword>
<evidence type="ECO:0000313" key="1">
    <source>
        <dbReference type="EMBL" id="GKT42651.1"/>
    </source>
</evidence>
<organism evidence="1 2">
    <name type="scientific">Colletotrichum spaethianum</name>
    <dbReference type="NCBI Taxonomy" id="700344"/>
    <lineage>
        <taxon>Eukaryota</taxon>
        <taxon>Fungi</taxon>
        <taxon>Dikarya</taxon>
        <taxon>Ascomycota</taxon>
        <taxon>Pezizomycotina</taxon>
        <taxon>Sordariomycetes</taxon>
        <taxon>Hypocreomycetidae</taxon>
        <taxon>Glomerellales</taxon>
        <taxon>Glomerellaceae</taxon>
        <taxon>Colletotrichum</taxon>
        <taxon>Colletotrichum spaethianum species complex</taxon>
    </lineage>
</organism>
<reference evidence="1 2" key="1">
    <citation type="submission" date="2022-03" db="EMBL/GenBank/DDBJ databases">
        <title>Genome data of Colletotrichum spp.</title>
        <authorList>
            <person name="Utami Y.D."/>
            <person name="Hiruma K."/>
        </authorList>
    </citation>
    <scope>NUCLEOTIDE SEQUENCE [LARGE SCALE GENOMIC DNA]</scope>
    <source>
        <strain evidence="1 2">MAFF 239500</strain>
    </source>
</reference>
<name>A0AA37P518_9PEZI</name>
<dbReference type="EMBL" id="BQXU01000005">
    <property type="protein sequence ID" value="GKT42651.1"/>
    <property type="molecule type" value="Genomic_DNA"/>
</dbReference>
<dbReference type="AlphaFoldDB" id="A0AA37P518"/>
<dbReference type="RefSeq" id="XP_049125001.1">
    <property type="nucleotide sequence ID" value="XM_049269044.1"/>
</dbReference>
<evidence type="ECO:0000313" key="2">
    <source>
        <dbReference type="Proteomes" id="UP001055115"/>
    </source>
</evidence>
<proteinExistence type="predicted"/>
<gene>
    <name evidence="1" type="ORF">ColSpa_02832</name>
</gene>
<protein>
    <submittedName>
        <fullName evidence="1">Uncharacterized protein</fullName>
    </submittedName>
</protein>
<dbReference type="GeneID" id="73323634"/>
<accession>A0AA37P518</accession>